<name>A0ACA9RBT6_9GLOM</name>
<dbReference type="Proteomes" id="UP000789920">
    <property type="component" value="Unassembled WGS sequence"/>
</dbReference>
<evidence type="ECO:0000313" key="1">
    <source>
        <dbReference type="EMBL" id="CAG8784975.1"/>
    </source>
</evidence>
<reference evidence="1" key="1">
    <citation type="submission" date="2021-06" db="EMBL/GenBank/DDBJ databases">
        <authorList>
            <person name="Kallberg Y."/>
            <person name="Tangrot J."/>
            <person name="Rosling A."/>
        </authorList>
    </citation>
    <scope>NUCLEOTIDE SEQUENCE</scope>
    <source>
        <strain evidence="1">MA461A</strain>
    </source>
</reference>
<keyword evidence="2" id="KW-1185">Reference proteome</keyword>
<sequence length="138" mass="16476">LGWSYACDLWSIGCILVELFTGEALFQTHENLEHLAMMEHVLGRIPERIVRQMCRPNQLKYFRGGRLLNYPNDDTTKQSRKYVKSLRTLEEVIEPGRSTFKEQFYDLLHRLLIYDPDERISARDALRHPFFYMTFDED</sequence>
<comment type="caution">
    <text evidence="1">The sequence shown here is derived from an EMBL/GenBank/DDBJ whole genome shotgun (WGS) entry which is preliminary data.</text>
</comment>
<feature type="non-terminal residue" evidence="1">
    <location>
        <position position="1"/>
    </location>
</feature>
<gene>
    <name evidence="1" type="ORF">RPERSI_LOCUS18148</name>
</gene>
<evidence type="ECO:0000313" key="2">
    <source>
        <dbReference type="Proteomes" id="UP000789920"/>
    </source>
</evidence>
<organism evidence="1 2">
    <name type="scientific">Racocetra persica</name>
    <dbReference type="NCBI Taxonomy" id="160502"/>
    <lineage>
        <taxon>Eukaryota</taxon>
        <taxon>Fungi</taxon>
        <taxon>Fungi incertae sedis</taxon>
        <taxon>Mucoromycota</taxon>
        <taxon>Glomeromycotina</taxon>
        <taxon>Glomeromycetes</taxon>
        <taxon>Diversisporales</taxon>
        <taxon>Gigasporaceae</taxon>
        <taxon>Racocetra</taxon>
    </lineage>
</organism>
<dbReference type="EMBL" id="CAJVQC010047596">
    <property type="protein sequence ID" value="CAG8784975.1"/>
    <property type="molecule type" value="Genomic_DNA"/>
</dbReference>
<feature type="non-terminal residue" evidence="1">
    <location>
        <position position="138"/>
    </location>
</feature>
<proteinExistence type="predicted"/>
<protein>
    <submittedName>
        <fullName evidence="1">31870_t:CDS:1</fullName>
    </submittedName>
</protein>
<accession>A0ACA9RBT6</accession>